<dbReference type="GO" id="GO:0005737">
    <property type="term" value="C:cytoplasm"/>
    <property type="evidence" value="ECO:0007669"/>
    <property type="project" value="TreeGrafter"/>
</dbReference>
<evidence type="ECO:0000256" key="3">
    <source>
        <dbReference type="ARBA" id="ARBA00023002"/>
    </source>
</evidence>
<dbReference type="InterPro" id="IPR039558">
    <property type="entry name" value="TPA1/OFD1_N"/>
</dbReference>
<dbReference type="GO" id="GO:0031418">
    <property type="term" value="F:L-ascorbic acid binding"/>
    <property type="evidence" value="ECO:0007669"/>
    <property type="project" value="InterPro"/>
</dbReference>
<reference evidence="5 6" key="1">
    <citation type="submission" date="2017-08" db="EMBL/GenBank/DDBJ databases">
        <title>Complete genome of Colwellia sp. NB097-1, a psychrophile bacterium ioslated from Bering Sea.</title>
        <authorList>
            <person name="Chen X."/>
        </authorList>
    </citation>
    <scope>NUCLEOTIDE SEQUENCE [LARGE SCALE GENOMIC DNA]</scope>
    <source>
        <strain evidence="5 6">NB097-1</strain>
    </source>
</reference>
<dbReference type="Pfam" id="PF13661">
    <property type="entry name" value="2OG-FeII_Oxy_4"/>
    <property type="match status" value="1"/>
</dbReference>
<dbReference type="EMBL" id="CP020465">
    <property type="protein sequence ID" value="ASP46950.1"/>
    <property type="molecule type" value="Genomic_DNA"/>
</dbReference>
<dbReference type="RefSeq" id="WP_081149318.1">
    <property type="nucleotide sequence ID" value="NZ_CP020465.1"/>
</dbReference>
<sequence length="217" mass="25438">MQWIQALDEKGYCQIDNFLPIQHAERLRKNIIVNNHFKKWNLLTTPYRPLMHVKDKISTSVIDKQRHIQATKAFKRRKFSFSFYRSSNKHAKQHGQASLHQYVGQKVLTLLKNHSLIKGKLQDSFFAAYKKGQFISYHTDGSAGKYAFIYQLSTGWQQKYGGQLELYPQRIKFFKRTIAPKFNSLTILKLSHPMPHSVKLLNNPAHKHRITISGWVE</sequence>
<protein>
    <recommendedName>
        <fullName evidence="4">Prolyl 4-hydroxylase alpha subunit domain-containing protein</fullName>
    </recommendedName>
</protein>
<dbReference type="OrthoDB" id="9783171at2"/>
<keyword evidence="6" id="KW-1185">Reference proteome</keyword>
<keyword evidence="3" id="KW-0560">Oxidoreductase</keyword>
<dbReference type="SMART" id="SM00702">
    <property type="entry name" value="P4Hc"/>
    <property type="match status" value="1"/>
</dbReference>
<dbReference type="Proteomes" id="UP000202259">
    <property type="component" value="Chromosome"/>
</dbReference>
<dbReference type="GO" id="GO:0006449">
    <property type="term" value="P:regulation of translational termination"/>
    <property type="evidence" value="ECO:0007669"/>
    <property type="project" value="TreeGrafter"/>
</dbReference>
<dbReference type="GO" id="GO:0005506">
    <property type="term" value="F:iron ion binding"/>
    <property type="evidence" value="ECO:0007669"/>
    <property type="project" value="InterPro"/>
</dbReference>
<proteinExistence type="predicted"/>
<dbReference type="InterPro" id="IPR006620">
    <property type="entry name" value="Pro_4_hyd_alph"/>
</dbReference>
<feature type="domain" description="Prolyl 4-hydroxylase alpha subunit" evidence="4">
    <location>
        <begin position="49"/>
        <end position="217"/>
    </location>
</feature>
<evidence type="ECO:0000256" key="1">
    <source>
        <dbReference type="ARBA" id="ARBA00001961"/>
    </source>
</evidence>
<evidence type="ECO:0000256" key="2">
    <source>
        <dbReference type="ARBA" id="ARBA00022964"/>
    </source>
</evidence>
<dbReference type="InterPro" id="IPR051842">
    <property type="entry name" value="uS12_prolyl_hydroxylase"/>
</dbReference>
<gene>
    <name evidence="5" type="ORF">B5D82_03630</name>
</gene>
<comment type="cofactor">
    <cofactor evidence="1">
        <name>L-ascorbate</name>
        <dbReference type="ChEBI" id="CHEBI:38290"/>
    </cofactor>
</comment>
<accession>A0A222G591</accession>
<keyword evidence="2" id="KW-0223">Dioxygenase</keyword>
<dbReference type="Gene3D" id="2.60.120.620">
    <property type="entry name" value="q2cbj1_9rhob like domain"/>
    <property type="match status" value="1"/>
</dbReference>
<evidence type="ECO:0000259" key="4">
    <source>
        <dbReference type="SMART" id="SM00702"/>
    </source>
</evidence>
<dbReference type="AlphaFoldDB" id="A0A222G591"/>
<evidence type="ECO:0000313" key="6">
    <source>
        <dbReference type="Proteomes" id="UP000202259"/>
    </source>
</evidence>
<dbReference type="GO" id="GO:0031543">
    <property type="term" value="F:peptidyl-proline dioxygenase activity"/>
    <property type="evidence" value="ECO:0007669"/>
    <property type="project" value="TreeGrafter"/>
</dbReference>
<name>A0A222G591_9GAMM</name>
<organism evidence="5 6">
    <name type="scientific">Cognaticolwellia beringensis</name>
    <dbReference type="NCBI Taxonomy" id="1967665"/>
    <lineage>
        <taxon>Bacteria</taxon>
        <taxon>Pseudomonadati</taxon>
        <taxon>Pseudomonadota</taxon>
        <taxon>Gammaproteobacteria</taxon>
        <taxon>Alteromonadales</taxon>
        <taxon>Colwelliaceae</taxon>
        <taxon>Cognaticolwellia</taxon>
    </lineage>
</organism>
<dbReference type="PANTHER" id="PTHR12117">
    <property type="entry name" value="HISTONE ACETYLTRANSFERASE COMPLEX"/>
    <property type="match status" value="1"/>
</dbReference>
<evidence type="ECO:0000313" key="5">
    <source>
        <dbReference type="EMBL" id="ASP46950.1"/>
    </source>
</evidence>
<dbReference type="KEGG" id="cber:B5D82_03630"/>
<dbReference type="PANTHER" id="PTHR12117:SF0">
    <property type="entry name" value="PROLYL 3-HYDROXYLASE OGFOD1"/>
    <property type="match status" value="1"/>
</dbReference>